<evidence type="ECO:0000313" key="8">
    <source>
        <dbReference type="EMBL" id="KAJ5438531.1"/>
    </source>
</evidence>
<accession>A0AAD6BZE4</accession>
<dbReference type="GeneID" id="81603154"/>
<dbReference type="GO" id="GO:0005507">
    <property type="term" value="F:copper ion binding"/>
    <property type="evidence" value="ECO:0007669"/>
    <property type="project" value="InterPro"/>
</dbReference>
<keyword evidence="6" id="KW-0732">Signal</keyword>
<sequence length="123" mass="13996">FSFLFYLAKLHILIPAQGSQTKEFELNLAWESRASDRVERPQALINGQFPGPPLILDEGDSVEAVVNNLMPFDTTVHFHGIEQQGTPWLDGVPGVSQKLILPGRTFTSRFTVAQYRTYWYIQE</sequence>
<keyword evidence="5" id="KW-0325">Glycoprotein</keyword>
<dbReference type="EMBL" id="JAPVEA010000008">
    <property type="protein sequence ID" value="KAJ5438531.1"/>
    <property type="molecule type" value="Genomic_DNA"/>
</dbReference>
<evidence type="ECO:0000256" key="2">
    <source>
        <dbReference type="ARBA" id="ARBA00022723"/>
    </source>
</evidence>
<dbReference type="Gene3D" id="2.60.40.420">
    <property type="entry name" value="Cupredoxins - blue copper proteins"/>
    <property type="match status" value="1"/>
</dbReference>
<dbReference type="SUPFAM" id="SSF49503">
    <property type="entry name" value="Cupredoxins"/>
    <property type="match status" value="1"/>
</dbReference>
<dbReference type="InterPro" id="IPR008972">
    <property type="entry name" value="Cupredoxin"/>
</dbReference>
<comment type="similarity">
    <text evidence="1">Belongs to the multicopper oxidase family.</text>
</comment>
<keyword evidence="2" id="KW-0479">Metal-binding</keyword>
<reference evidence="8" key="1">
    <citation type="submission" date="2022-12" db="EMBL/GenBank/DDBJ databases">
        <authorList>
            <person name="Petersen C."/>
        </authorList>
    </citation>
    <scope>NUCLEOTIDE SEQUENCE</scope>
    <source>
        <strain evidence="8">IBT 16125</strain>
    </source>
</reference>
<dbReference type="Proteomes" id="UP001213681">
    <property type="component" value="Unassembled WGS sequence"/>
</dbReference>
<evidence type="ECO:0000256" key="1">
    <source>
        <dbReference type="ARBA" id="ARBA00010609"/>
    </source>
</evidence>
<evidence type="ECO:0000256" key="5">
    <source>
        <dbReference type="ARBA" id="ARBA00023180"/>
    </source>
</evidence>
<dbReference type="InterPro" id="IPR045087">
    <property type="entry name" value="Cu-oxidase_fam"/>
</dbReference>
<dbReference type="AlphaFoldDB" id="A0AAD6BZE4"/>
<evidence type="ECO:0000259" key="7">
    <source>
        <dbReference type="Pfam" id="PF07732"/>
    </source>
</evidence>
<dbReference type="GO" id="GO:0016491">
    <property type="term" value="F:oxidoreductase activity"/>
    <property type="evidence" value="ECO:0007669"/>
    <property type="project" value="UniProtKB-KW"/>
</dbReference>
<keyword evidence="4" id="KW-0186">Copper</keyword>
<evidence type="ECO:0000256" key="6">
    <source>
        <dbReference type="SAM" id="SignalP"/>
    </source>
</evidence>
<dbReference type="PANTHER" id="PTHR11709:SF488">
    <property type="entry name" value="LACCASE-RELATED"/>
    <property type="match status" value="1"/>
</dbReference>
<evidence type="ECO:0000256" key="4">
    <source>
        <dbReference type="ARBA" id="ARBA00023008"/>
    </source>
</evidence>
<feature type="domain" description="Plastocyanin-like" evidence="7">
    <location>
        <begin position="36"/>
        <end position="121"/>
    </location>
</feature>
<gene>
    <name evidence="8" type="ORF">N7458_009529</name>
</gene>
<dbReference type="PANTHER" id="PTHR11709">
    <property type="entry name" value="MULTI-COPPER OXIDASE"/>
    <property type="match status" value="1"/>
</dbReference>
<feature type="chain" id="PRO_5041943938" description="Plastocyanin-like domain-containing protein" evidence="6">
    <location>
        <begin position="19"/>
        <end position="123"/>
    </location>
</feature>
<feature type="signal peptide" evidence="6">
    <location>
        <begin position="1"/>
        <end position="18"/>
    </location>
</feature>
<dbReference type="InterPro" id="IPR011707">
    <property type="entry name" value="Cu-oxidase-like_N"/>
</dbReference>
<comment type="caution">
    <text evidence="8">The sequence shown here is derived from an EMBL/GenBank/DDBJ whole genome shotgun (WGS) entry which is preliminary data.</text>
</comment>
<evidence type="ECO:0000313" key="9">
    <source>
        <dbReference type="Proteomes" id="UP001213681"/>
    </source>
</evidence>
<dbReference type="Pfam" id="PF07732">
    <property type="entry name" value="Cu-oxidase_3"/>
    <property type="match status" value="1"/>
</dbReference>
<dbReference type="RefSeq" id="XP_056761760.1">
    <property type="nucleotide sequence ID" value="XM_056912911.1"/>
</dbReference>
<proteinExistence type="inferred from homology"/>
<protein>
    <recommendedName>
        <fullName evidence="7">Plastocyanin-like domain-containing protein</fullName>
    </recommendedName>
</protein>
<evidence type="ECO:0000256" key="3">
    <source>
        <dbReference type="ARBA" id="ARBA00023002"/>
    </source>
</evidence>
<feature type="non-terminal residue" evidence="8">
    <location>
        <position position="1"/>
    </location>
</feature>
<name>A0AAD6BZE4_9EURO</name>
<organism evidence="8 9">
    <name type="scientific">Penicillium daleae</name>
    <dbReference type="NCBI Taxonomy" id="63821"/>
    <lineage>
        <taxon>Eukaryota</taxon>
        <taxon>Fungi</taxon>
        <taxon>Dikarya</taxon>
        <taxon>Ascomycota</taxon>
        <taxon>Pezizomycotina</taxon>
        <taxon>Eurotiomycetes</taxon>
        <taxon>Eurotiomycetidae</taxon>
        <taxon>Eurotiales</taxon>
        <taxon>Aspergillaceae</taxon>
        <taxon>Penicillium</taxon>
    </lineage>
</organism>
<keyword evidence="3" id="KW-0560">Oxidoreductase</keyword>
<keyword evidence="9" id="KW-1185">Reference proteome</keyword>
<reference evidence="8" key="2">
    <citation type="journal article" date="2023" name="IMA Fungus">
        <title>Comparative genomic study of the Penicillium genus elucidates a diverse pangenome and 15 lateral gene transfer events.</title>
        <authorList>
            <person name="Petersen C."/>
            <person name="Sorensen T."/>
            <person name="Nielsen M.R."/>
            <person name="Sondergaard T.E."/>
            <person name="Sorensen J.L."/>
            <person name="Fitzpatrick D.A."/>
            <person name="Frisvad J.C."/>
            <person name="Nielsen K.L."/>
        </authorList>
    </citation>
    <scope>NUCLEOTIDE SEQUENCE</scope>
    <source>
        <strain evidence="8">IBT 16125</strain>
    </source>
</reference>